<dbReference type="Gene3D" id="2.160.10.10">
    <property type="entry name" value="Hexapeptide repeat proteins"/>
    <property type="match status" value="1"/>
</dbReference>
<dbReference type="SUPFAM" id="SSF51161">
    <property type="entry name" value="Trimeric LpxA-like enzymes"/>
    <property type="match status" value="1"/>
</dbReference>
<dbReference type="Proteomes" id="UP000192917">
    <property type="component" value="Unassembled WGS sequence"/>
</dbReference>
<dbReference type="PROSITE" id="PS00101">
    <property type="entry name" value="HEXAPEP_TRANSFERASES"/>
    <property type="match status" value="1"/>
</dbReference>
<dbReference type="GO" id="GO:0016746">
    <property type="term" value="F:acyltransferase activity"/>
    <property type="evidence" value="ECO:0007669"/>
    <property type="project" value="UniProtKB-KW"/>
</dbReference>
<sequence>MSGAADGRPIVIIGTGEGRCVLETCRDLGLAVAGFLDTRRPAGEIVNDCPVLGGEALLDDPAFVAAHRFAPSVGEGGRRLAYAARVERLGGGLATLVHPSNRVSLYAEIGAGSILLGKSVVNPNASLGRCVLVDWDCTIGHDDRLGDGVFLAPGCHLGGRVVCEAECFLGLGAIVVPDVRIGARSVVGAGSTVTRDLPADVVALGNPAKVVKRRERAA</sequence>
<organism evidence="6 7">
    <name type="scientific">Tistlia consotensis USBA 355</name>
    <dbReference type="NCBI Taxonomy" id="560819"/>
    <lineage>
        <taxon>Bacteria</taxon>
        <taxon>Pseudomonadati</taxon>
        <taxon>Pseudomonadota</taxon>
        <taxon>Alphaproteobacteria</taxon>
        <taxon>Rhodospirillales</taxon>
        <taxon>Rhodovibrionaceae</taxon>
        <taxon>Tistlia</taxon>
    </lineage>
</organism>
<evidence type="ECO:0000313" key="6">
    <source>
        <dbReference type="EMBL" id="SMF13416.1"/>
    </source>
</evidence>
<dbReference type="EMBL" id="FWZX01000005">
    <property type="protein sequence ID" value="SMF13416.1"/>
    <property type="molecule type" value="Genomic_DNA"/>
</dbReference>
<name>A0A1Y6BJE1_9PROT</name>
<accession>A0A1Y6BJE1</accession>
<feature type="binding site" evidence="5">
    <location>
        <position position="74"/>
    </location>
    <ligand>
        <name>substrate</name>
    </ligand>
</feature>
<evidence type="ECO:0000256" key="1">
    <source>
        <dbReference type="ARBA" id="ARBA00007274"/>
    </source>
</evidence>
<reference evidence="6 7" key="1">
    <citation type="submission" date="2017-04" db="EMBL/GenBank/DDBJ databases">
        <authorList>
            <person name="Afonso C.L."/>
            <person name="Miller P.J."/>
            <person name="Scott M.A."/>
            <person name="Spackman E."/>
            <person name="Goraichik I."/>
            <person name="Dimitrov K.M."/>
            <person name="Suarez D.L."/>
            <person name="Swayne D.E."/>
        </authorList>
    </citation>
    <scope>NUCLEOTIDE SEQUENCE [LARGE SCALE GENOMIC DNA]</scope>
    <source>
        <strain evidence="6 7">USBA 355</strain>
    </source>
</reference>
<evidence type="ECO:0000256" key="3">
    <source>
        <dbReference type="ARBA" id="ARBA00022737"/>
    </source>
</evidence>
<dbReference type="InterPro" id="IPR011004">
    <property type="entry name" value="Trimer_LpxA-like_sf"/>
</dbReference>
<evidence type="ECO:0000313" key="7">
    <source>
        <dbReference type="Proteomes" id="UP000192917"/>
    </source>
</evidence>
<dbReference type="NCBIfam" id="TIGR03570">
    <property type="entry name" value="NeuD_NnaD"/>
    <property type="match status" value="1"/>
</dbReference>
<keyword evidence="2 6" id="KW-0808">Transferase</keyword>
<evidence type="ECO:0000256" key="4">
    <source>
        <dbReference type="PIRSR" id="PIRSR620019-1"/>
    </source>
</evidence>
<dbReference type="InterPro" id="IPR020019">
    <property type="entry name" value="AcTrfase_PglD-like"/>
</dbReference>
<keyword evidence="6" id="KW-0012">Acyltransferase</keyword>
<dbReference type="InterPro" id="IPR018357">
    <property type="entry name" value="Hexapep_transf_CS"/>
</dbReference>
<feature type="active site" description="Proton acceptor" evidence="4">
    <location>
        <position position="141"/>
    </location>
</feature>
<dbReference type="Gene3D" id="3.40.50.20">
    <property type="match status" value="1"/>
</dbReference>
<evidence type="ECO:0000256" key="5">
    <source>
        <dbReference type="PIRSR" id="PIRSR620019-2"/>
    </source>
</evidence>
<evidence type="ECO:0000256" key="2">
    <source>
        <dbReference type="ARBA" id="ARBA00022679"/>
    </source>
</evidence>
<dbReference type="PANTHER" id="PTHR43300">
    <property type="entry name" value="ACETYLTRANSFERASE"/>
    <property type="match status" value="1"/>
</dbReference>
<dbReference type="PANTHER" id="PTHR43300:SF7">
    <property type="entry name" value="UDP-N-ACETYLBACILLOSAMINE N-ACETYLTRANSFERASE"/>
    <property type="match status" value="1"/>
</dbReference>
<feature type="site" description="Increases basicity of active site His" evidence="4">
    <location>
        <position position="142"/>
    </location>
</feature>
<keyword evidence="7" id="KW-1185">Reference proteome</keyword>
<protein>
    <submittedName>
        <fullName evidence="6">Sugar O-acyltransferase, sialic acid O-acetyltransferase NeuD family</fullName>
    </submittedName>
</protein>
<dbReference type="InterPro" id="IPR050179">
    <property type="entry name" value="Trans_hexapeptide_repeat"/>
</dbReference>
<dbReference type="AlphaFoldDB" id="A0A1Y6BJE1"/>
<gene>
    <name evidence="6" type="ORF">SAMN05428998_105161</name>
</gene>
<keyword evidence="3" id="KW-0677">Repeat</keyword>
<proteinExistence type="inferred from homology"/>
<dbReference type="CDD" id="cd03360">
    <property type="entry name" value="LbH_AT_putative"/>
    <property type="match status" value="1"/>
</dbReference>
<dbReference type="RefSeq" id="WP_085122171.1">
    <property type="nucleotide sequence ID" value="NZ_FWZX01000005.1"/>
</dbReference>
<dbReference type="STRING" id="560819.SAMN05428998_105161"/>
<comment type="similarity">
    <text evidence="1">Belongs to the transferase hexapeptide repeat family.</text>
</comment>